<keyword evidence="6" id="KW-1185">Reference proteome</keyword>
<dbReference type="Pfam" id="PF08698">
    <property type="entry name" value="Fcf2"/>
    <property type="match status" value="1"/>
</dbReference>
<comment type="caution">
    <text evidence="5">The sequence shown here is derived from an EMBL/GenBank/DDBJ whole genome shotgun (WGS) entry which is preliminary data.</text>
</comment>
<dbReference type="InterPro" id="IPR039883">
    <property type="entry name" value="Fcf2/DNTTIP2"/>
</dbReference>
<dbReference type="GO" id="GO:0006396">
    <property type="term" value="P:RNA processing"/>
    <property type="evidence" value="ECO:0007669"/>
    <property type="project" value="TreeGrafter"/>
</dbReference>
<dbReference type="InterPro" id="IPR014810">
    <property type="entry name" value="Fcf2_C"/>
</dbReference>
<dbReference type="RefSeq" id="XP_030991500.1">
    <property type="nucleotide sequence ID" value="XM_031143896.1"/>
</dbReference>
<dbReference type="InParanoid" id="A0A507AXR3"/>
<evidence type="ECO:0000313" key="6">
    <source>
        <dbReference type="Proteomes" id="UP000319257"/>
    </source>
</evidence>
<keyword evidence="2" id="KW-0539">Nucleus</keyword>
<name>A0A507AXR3_9PEZI</name>
<dbReference type="OrthoDB" id="427886at2759"/>
<evidence type="ECO:0000256" key="3">
    <source>
        <dbReference type="SAM" id="MobiDB-lite"/>
    </source>
</evidence>
<dbReference type="GO" id="GO:0003723">
    <property type="term" value="F:RNA binding"/>
    <property type="evidence" value="ECO:0007669"/>
    <property type="project" value="TreeGrafter"/>
</dbReference>
<feature type="compositionally biased region" description="Polar residues" evidence="3">
    <location>
        <begin position="41"/>
        <end position="50"/>
    </location>
</feature>
<accession>A0A507AXR3</accession>
<dbReference type="PANTHER" id="PTHR21686">
    <property type="entry name" value="DEOXYNUCLEOTIDYLTRANSFERASE TERMINAL-INTERACTING PROTEIN 2"/>
    <property type="match status" value="1"/>
</dbReference>
<feature type="compositionally biased region" description="Basic residues" evidence="3">
    <location>
        <begin position="188"/>
        <end position="206"/>
    </location>
</feature>
<dbReference type="GO" id="GO:0005730">
    <property type="term" value="C:nucleolus"/>
    <property type="evidence" value="ECO:0007669"/>
    <property type="project" value="UniProtKB-SubCell"/>
</dbReference>
<reference evidence="5 6" key="1">
    <citation type="submission" date="2019-06" db="EMBL/GenBank/DDBJ databases">
        <title>Draft genome sequence of the filamentous fungus Phialemoniopsis curvata isolated from diesel fuel.</title>
        <authorList>
            <person name="Varaljay V.A."/>
            <person name="Lyon W.J."/>
            <person name="Crouch A.L."/>
            <person name="Drake C.E."/>
            <person name="Hollomon J.M."/>
            <person name="Nadeau L.J."/>
            <person name="Nunn H.S."/>
            <person name="Stevenson B.S."/>
            <person name="Bojanowski C.L."/>
            <person name="Crookes-Goodson W.J."/>
        </authorList>
    </citation>
    <scope>NUCLEOTIDE SEQUENCE [LARGE SCALE GENOMIC DNA]</scope>
    <source>
        <strain evidence="5 6">D216</strain>
    </source>
</reference>
<evidence type="ECO:0000256" key="1">
    <source>
        <dbReference type="ARBA" id="ARBA00004604"/>
    </source>
</evidence>
<protein>
    <recommendedName>
        <fullName evidence="4">Fcf2 pre-rRNA processing C-terminal domain-containing protein</fullName>
    </recommendedName>
</protein>
<proteinExistence type="predicted"/>
<dbReference type="EMBL" id="SKBQ01000062">
    <property type="protein sequence ID" value="TPX09789.1"/>
    <property type="molecule type" value="Genomic_DNA"/>
</dbReference>
<gene>
    <name evidence="5" type="ORF">E0L32_008980</name>
</gene>
<dbReference type="PANTHER" id="PTHR21686:SF12">
    <property type="entry name" value="DEOXYNUCLEOTIDYLTRANSFERASE TERMINAL-INTERACTING PROTEIN 2"/>
    <property type="match status" value="1"/>
</dbReference>
<evidence type="ECO:0000256" key="2">
    <source>
        <dbReference type="ARBA" id="ARBA00023242"/>
    </source>
</evidence>
<comment type="subcellular location">
    <subcellularLocation>
        <location evidence="1">Nucleus</location>
        <location evidence="1">Nucleolus</location>
    </subcellularLocation>
</comment>
<feature type="region of interest" description="Disordered" evidence="3">
    <location>
        <begin position="181"/>
        <end position="206"/>
    </location>
</feature>
<evidence type="ECO:0000313" key="5">
    <source>
        <dbReference type="EMBL" id="TPX09789.1"/>
    </source>
</evidence>
<evidence type="ECO:0000259" key="4">
    <source>
        <dbReference type="Pfam" id="PF08698"/>
    </source>
</evidence>
<dbReference type="Proteomes" id="UP000319257">
    <property type="component" value="Unassembled WGS sequence"/>
</dbReference>
<dbReference type="AlphaFoldDB" id="A0A507AXR3"/>
<feature type="domain" description="Fcf2 pre-rRNA processing C-terminal" evidence="4">
    <location>
        <begin position="86"/>
        <end position="178"/>
    </location>
</feature>
<dbReference type="GeneID" id="41976427"/>
<dbReference type="STRING" id="1093900.A0A507AXR3"/>
<organism evidence="5 6">
    <name type="scientific">Thyridium curvatum</name>
    <dbReference type="NCBI Taxonomy" id="1093900"/>
    <lineage>
        <taxon>Eukaryota</taxon>
        <taxon>Fungi</taxon>
        <taxon>Dikarya</taxon>
        <taxon>Ascomycota</taxon>
        <taxon>Pezizomycotina</taxon>
        <taxon>Sordariomycetes</taxon>
        <taxon>Sordariomycetidae</taxon>
        <taxon>Thyridiales</taxon>
        <taxon>Thyridiaceae</taxon>
        <taxon>Thyridium</taxon>
    </lineage>
</organism>
<sequence length="206" mass="23353">MAAPTVDLLDDEVEKLLRDAELRLASKQAPPEKSLIKPQDHSTALTTVPSTADKTQAADKKAKQSSAGLTVRTPELDAKKNKGVAENAGPDWYNMPRTNLTEDLKKDLQVLRLRSVLDSKKFFRKDTRQKLVPDFCQRGTIIEGPTEYYSARLTRKERKRTIVEEVLAADDANAKFKTRYDDIQTRKSSGKKGHYKKLVAARRKRR</sequence>
<dbReference type="FunCoup" id="A0A507AXR3">
    <property type="interactions" value="340"/>
</dbReference>
<feature type="region of interest" description="Disordered" evidence="3">
    <location>
        <begin position="24"/>
        <end position="76"/>
    </location>
</feature>